<reference evidence="3 4" key="1">
    <citation type="submission" date="2018-02" db="EMBL/GenBank/DDBJ databases">
        <title>The draft genome of Phyllobacterium myrsinacearum DSM5892.</title>
        <authorList>
            <person name="Li L."/>
            <person name="Liu L."/>
            <person name="Zhang X."/>
            <person name="Wang T."/>
        </authorList>
    </citation>
    <scope>NUCLEOTIDE SEQUENCE [LARGE SCALE GENOMIC DNA]</scope>
    <source>
        <strain evidence="3 4">DSM 5892</strain>
    </source>
</reference>
<dbReference type="RefSeq" id="WP_105736107.1">
    <property type="nucleotide sequence ID" value="NZ_PVBT01000006.1"/>
</dbReference>
<dbReference type="InterPro" id="IPR053167">
    <property type="entry name" value="Spore_coat_component"/>
</dbReference>
<feature type="domain" description="Spore coat protein U/FanG" evidence="2">
    <location>
        <begin position="28"/>
        <end position="189"/>
    </location>
</feature>
<evidence type="ECO:0000256" key="1">
    <source>
        <dbReference type="SAM" id="SignalP"/>
    </source>
</evidence>
<dbReference type="InterPro" id="IPR007893">
    <property type="entry name" value="Spore_coat_U/FanG"/>
</dbReference>
<comment type="caution">
    <text evidence="3">The sequence shown here is derived from an EMBL/GenBank/DDBJ whole genome shotgun (WGS) entry which is preliminary data.</text>
</comment>
<feature type="chain" id="PRO_5015473200" description="Spore coat protein U/FanG domain-containing protein" evidence="1">
    <location>
        <begin position="21"/>
        <end position="192"/>
    </location>
</feature>
<organism evidence="3 4">
    <name type="scientific">Phyllobacterium myrsinacearum</name>
    <dbReference type="NCBI Taxonomy" id="28101"/>
    <lineage>
        <taxon>Bacteria</taxon>
        <taxon>Pseudomonadati</taxon>
        <taxon>Pseudomonadota</taxon>
        <taxon>Alphaproteobacteria</taxon>
        <taxon>Hyphomicrobiales</taxon>
        <taxon>Phyllobacteriaceae</taxon>
        <taxon>Phyllobacterium</taxon>
    </lineage>
</organism>
<accession>A0A2S9JE61</accession>
<evidence type="ECO:0000259" key="2">
    <source>
        <dbReference type="Pfam" id="PF05229"/>
    </source>
</evidence>
<gene>
    <name evidence="3" type="ORF">C5750_20305</name>
</gene>
<name>A0A2S9JE61_9HYPH</name>
<dbReference type="Pfam" id="PF05229">
    <property type="entry name" value="SCPU"/>
    <property type="match status" value="1"/>
</dbReference>
<protein>
    <recommendedName>
        <fullName evidence="2">Spore coat protein U/FanG domain-containing protein</fullName>
    </recommendedName>
</protein>
<dbReference type="OrthoDB" id="7478692at2"/>
<dbReference type="Proteomes" id="UP000238563">
    <property type="component" value="Unassembled WGS sequence"/>
</dbReference>
<dbReference type="AlphaFoldDB" id="A0A2S9JE61"/>
<proteinExistence type="predicted"/>
<dbReference type="EMBL" id="PVBT01000006">
    <property type="protein sequence ID" value="PRD51174.1"/>
    <property type="molecule type" value="Genomic_DNA"/>
</dbReference>
<sequence>MKIVILALSALALSTVSSWSGDKSPSGTLQVKFKYGTSECQVDLGEGVLNFGTPDKLNDDIKMTATIRVKCPKDQGYWVALNGGDNPLNGHEEERRMKSADGNFMAYALCKDSGCEFIWGFSSVESSSQGGKFIPANVLGQYLRDNNLAYAAHFKADGTIQSHTVYGLIKSADLAKAPAGAYADKVTITVKF</sequence>
<feature type="signal peptide" evidence="1">
    <location>
        <begin position="1"/>
        <end position="20"/>
    </location>
</feature>
<keyword evidence="1" id="KW-0732">Signal</keyword>
<evidence type="ECO:0000313" key="3">
    <source>
        <dbReference type="EMBL" id="PRD51174.1"/>
    </source>
</evidence>
<evidence type="ECO:0000313" key="4">
    <source>
        <dbReference type="Proteomes" id="UP000238563"/>
    </source>
</evidence>
<keyword evidence="4" id="KW-1185">Reference proteome</keyword>
<dbReference type="PANTHER" id="PTHR37089">
    <property type="entry name" value="PROTEIN U-RELATED"/>
    <property type="match status" value="1"/>
</dbReference>